<evidence type="ECO:0000313" key="3">
    <source>
        <dbReference type="Proteomes" id="UP000596661"/>
    </source>
</evidence>
<keyword evidence="1" id="KW-0175">Coiled coil</keyword>
<dbReference type="EnsemblPlants" id="evm.model.09.1188">
    <property type="protein sequence ID" value="cds.evm.model.09.1188"/>
    <property type="gene ID" value="evm.TU.09.1188"/>
</dbReference>
<keyword evidence="3" id="KW-1185">Reference proteome</keyword>
<dbReference type="Gramene" id="evm.model.09.1188">
    <property type="protein sequence ID" value="cds.evm.model.09.1188"/>
    <property type="gene ID" value="evm.TU.09.1188"/>
</dbReference>
<dbReference type="Proteomes" id="UP000596661">
    <property type="component" value="Chromosome 9"/>
</dbReference>
<accession>A0A803QDM8</accession>
<sequence>MSVVRKVEIANDMHIAPLSGQIVEVKALKNLLAYRLAGETAPFTVELLDQVAGSALELPTEAALLAESTTAEVDALVTELDQQLEEESARQSRLIRNMKAIHDLYMETVGRMSGVGPSSASGGVQP</sequence>
<evidence type="ECO:0000313" key="2">
    <source>
        <dbReference type="EnsemblPlants" id="cds.evm.model.09.1188"/>
    </source>
</evidence>
<reference evidence="2" key="1">
    <citation type="submission" date="2018-11" db="EMBL/GenBank/DDBJ databases">
        <authorList>
            <person name="Grassa J C."/>
        </authorList>
    </citation>
    <scope>NUCLEOTIDE SEQUENCE [LARGE SCALE GENOMIC DNA]</scope>
</reference>
<dbReference type="EMBL" id="UZAU01000755">
    <property type="status" value="NOT_ANNOTATED_CDS"/>
    <property type="molecule type" value="Genomic_DNA"/>
</dbReference>
<proteinExistence type="predicted"/>
<evidence type="ECO:0000256" key="1">
    <source>
        <dbReference type="SAM" id="Coils"/>
    </source>
</evidence>
<dbReference type="AlphaFoldDB" id="A0A803QDM8"/>
<protein>
    <submittedName>
        <fullName evidence="2">Uncharacterized protein</fullName>
    </submittedName>
</protein>
<reference evidence="2" key="2">
    <citation type="submission" date="2021-03" db="UniProtKB">
        <authorList>
            <consortium name="EnsemblPlants"/>
        </authorList>
    </citation>
    <scope>IDENTIFICATION</scope>
</reference>
<organism evidence="2 3">
    <name type="scientific">Cannabis sativa</name>
    <name type="common">Hemp</name>
    <name type="synonym">Marijuana</name>
    <dbReference type="NCBI Taxonomy" id="3483"/>
    <lineage>
        <taxon>Eukaryota</taxon>
        <taxon>Viridiplantae</taxon>
        <taxon>Streptophyta</taxon>
        <taxon>Embryophyta</taxon>
        <taxon>Tracheophyta</taxon>
        <taxon>Spermatophyta</taxon>
        <taxon>Magnoliopsida</taxon>
        <taxon>eudicotyledons</taxon>
        <taxon>Gunneridae</taxon>
        <taxon>Pentapetalae</taxon>
        <taxon>rosids</taxon>
        <taxon>fabids</taxon>
        <taxon>Rosales</taxon>
        <taxon>Cannabaceae</taxon>
        <taxon>Cannabis</taxon>
    </lineage>
</organism>
<name>A0A803QDM8_CANSA</name>
<feature type="coiled-coil region" evidence="1">
    <location>
        <begin position="66"/>
        <end position="97"/>
    </location>
</feature>